<dbReference type="GO" id="GO:0005524">
    <property type="term" value="F:ATP binding"/>
    <property type="evidence" value="ECO:0007669"/>
    <property type="project" value="UniProtKB-UniRule"/>
</dbReference>
<dbReference type="GO" id="GO:0051301">
    <property type="term" value="P:cell division"/>
    <property type="evidence" value="ECO:0007669"/>
    <property type="project" value="UniProtKB-KW"/>
</dbReference>
<evidence type="ECO:0000256" key="5">
    <source>
        <dbReference type="ARBA" id="ARBA00022840"/>
    </source>
</evidence>
<feature type="binding site" evidence="10">
    <location>
        <begin position="113"/>
        <end position="119"/>
    </location>
    <ligand>
        <name>ATP</name>
        <dbReference type="ChEBI" id="CHEBI:30616"/>
    </ligand>
</feature>
<evidence type="ECO:0000256" key="6">
    <source>
        <dbReference type="ARBA" id="ARBA00022960"/>
    </source>
</evidence>
<feature type="domain" description="Mur ligase central" evidence="14">
    <location>
        <begin position="111"/>
        <end position="301"/>
    </location>
</feature>
<comment type="pathway">
    <text evidence="10 11">Cell wall biogenesis; peptidoglycan biosynthesis.</text>
</comment>
<dbReference type="SUPFAM" id="SSF53623">
    <property type="entry name" value="MurD-like peptide ligases, catalytic domain"/>
    <property type="match status" value="1"/>
</dbReference>
<dbReference type="NCBIfam" id="NF008041">
    <property type="entry name" value="PRK10773.1"/>
    <property type="match status" value="1"/>
</dbReference>
<evidence type="ECO:0000256" key="8">
    <source>
        <dbReference type="ARBA" id="ARBA00023306"/>
    </source>
</evidence>
<proteinExistence type="inferred from homology"/>
<dbReference type="EC" id="6.3.2.10" evidence="10 11"/>
<dbReference type="Pfam" id="PF02875">
    <property type="entry name" value="Mur_ligase_C"/>
    <property type="match status" value="1"/>
</dbReference>
<dbReference type="PATRIC" id="fig|634113.3.peg.511"/>
<sequence length="460" mass="51446">MISISIKQLLSITKGVLYSTNEQHDLNLCINTIIINSRQHSINSLFIALKGNFFDGHSFVKEAISNGTIILLVEKWLNIKCPQIIVNDTYLAMGKLAAWIRSQSSAQVIGITGSSGKTSVKEMVSNILSQLGMTLFTKGNFNNKIGVPLTLFRLTEKYNYIVVEIGANHFHEIEYITNIVKPNSVLINNLYSAHLEGFGSLNGVAKAKGEILYGLSKKGTVVINLDSHNWKTWSSYINEEQIIWWFSLRQQKYANFYAKNIVMQSIGSEFELHTPFGFILISLSLPGIHNIANAIAASALAISVGATIEQVSYGLAQVKPIFGRLYPIYLTPSKLILDDTYNSNVGSMVAAIDVLSNMPGYRILVVGDMNELGNKSLKFHFEIGVNIKHKQINQVLSIGQYSYLISQYSKYGEHFISKKKLIERLILLIQEYEIISVLIKGSRSTAMEEIVHSLQEYFLC</sequence>
<dbReference type="NCBIfam" id="TIGR01143">
    <property type="entry name" value="murF"/>
    <property type="match status" value="1"/>
</dbReference>
<evidence type="ECO:0000256" key="11">
    <source>
        <dbReference type="RuleBase" id="RU004136"/>
    </source>
</evidence>
<keyword evidence="9 10" id="KW-0961">Cell wall biogenesis/degradation</keyword>
<dbReference type="InterPro" id="IPR000713">
    <property type="entry name" value="Mur_ligase_N"/>
</dbReference>
<dbReference type="RefSeq" id="WP_066283822.1">
    <property type="nucleotide sequence ID" value="NZ_CP013920.1"/>
</dbReference>
<keyword evidence="6 10" id="KW-0133">Cell shape</keyword>
<dbReference type="Gene3D" id="3.90.190.20">
    <property type="entry name" value="Mur ligase, C-terminal domain"/>
    <property type="match status" value="1"/>
</dbReference>
<evidence type="ECO:0000256" key="2">
    <source>
        <dbReference type="ARBA" id="ARBA00022598"/>
    </source>
</evidence>
<accession>A0A120HPX7</accession>
<dbReference type="SUPFAM" id="SSF53244">
    <property type="entry name" value="MurD-like peptide ligases, peptide-binding domain"/>
    <property type="match status" value="1"/>
</dbReference>
<dbReference type="STRING" id="634113.AUT07_00544"/>
<keyword evidence="16" id="KW-1185">Reference proteome</keyword>
<keyword evidence="1 10" id="KW-0963">Cytoplasm</keyword>
<dbReference type="InterPro" id="IPR013221">
    <property type="entry name" value="Mur_ligase_cen"/>
</dbReference>
<keyword evidence="5 10" id="KW-0067">ATP-binding</keyword>
<comment type="subcellular location">
    <subcellularLocation>
        <location evidence="10 11">Cytoplasm</location>
    </subcellularLocation>
</comment>
<dbReference type="OrthoDB" id="9801978at2"/>
<dbReference type="SUPFAM" id="SSF63418">
    <property type="entry name" value="MurE/MurF N-terminal domain"/>
    <property type="match status" value="1"/>
</dbReference>
<dbReference type="InterPro" id="IPR036565">
    <property type="entry name" value="Mur-like_cat_sf"/>
</dbReference>
<evidence type="ECO:0000256" key="4">
    <source>
        <dbReference type="ARBA" id="ARBA00022741"/>
    </source>
</evidence>
<dbReference type="KEGG" id="asy:AUT07_00544"/>
<feature type="domain" description="Mur ligase C-terminal" evidence="13">
    <location>
        <begin position="336"/>
        <end position="443"/>
    </location>
</feature>
<comment type="function">
    <text evidence="10 11">Involved in cell wall formation. Catalyzes the final step in the synthesis of UDP-N-acetylmuramoyl-pentapeptide, the precursor of murein.</text>
</comment>
<feature type="domain" description="Mur ligase N-terminal catalytic" evidence="12">
    <location>
        <begin position="31"/>
        <end position="87"/>
    </location>
</feature>
<keyword evidence="8 10" id="KW-0131">Cell cycle</keyword>
<dbReference type="Gene3D" id="3.40.1390.10">
    <property type="entry name" value="MurE/MurF, N-terminal domain"/>
    <property type="match status" value="1"/>
</dbReference>
<gene>
    <name evidence="10 15" type="primary">murF</name>
    <name evidence="15" type="ORF">AUT07_00544</name>
</gene>
<evidence type="ECO:0000256" key="3">
    <source>
        <dbReference type="ARBA" id="ARBA00022618"/>
    </source>
</evidence>
<evidence type="ECO:0000259" key="13">
    <source>
        <dbReference type="Pfam" id="PF02875"/>
    </source>
</evidence>
<evidence type="ECO:0000259" key="12">
    <source>
        <dbReference type="Pfam" id="PF01225"/>
    </source>
</evidence>
<evidence type="ECO:0000313" key="15">
    <source>
        <dbReference type="EMBL" id="AMA65098.1"/>
    </source>
</evidence>
<dbReference type="GO" id="GO:0008766">
    <property type="term" value="F:UDP-N-acetylmuramoylalanyl-D-glutamyl-2,6-diaminopimelate-D-alanyl-D-alanine ligase activity"/>
    <property type="evidence" value="ECO:0007669"/>
    <property type="project" value="RHEA"/>
</dbReference>
<reference evidence="15 16" key="1">
    <citation type="submission" date="2016-01" db="EMBL/GenBank/DDBJ databases">
        <title>Genome sequence of Ca. Arsenophonus lipopteni, the exclusive symbiont of a blood sucking fly Lipoptena cervi (Diptera: Hippoboscidae).</title>
        <authorList>
            <person name="Novakova E."/>
            <person name="Hypsa V."/>
            <person name="Nguyen P."/>
            <person name="Husnik F."/>
            <person name="Darby A.C."/>
        </authorList>
    </citation>
    <scope>NUCLEOTIDE SEQUENCE [LARGE SCALE GENOMIC DNA]</scope>
    <source>
        <strain evidence="15 16">CB</strain>
    </source>
</reference>
<dbReference type="Pfam" id="PF08245">
    <property type="entry name" value="Mur_ligase_M"/>
    <property type="match status" value="1"/>
</dbReference>
<dbReference type="GO" id="GO:0005737">
    <property type="term" value="C:cytoplasm"/>
    <property type="evidence" value="ECO:0007669"/>
    <property type="project" value="UniProtKB-SubCell"/>
</dbReference>
<keyword evidence="4 10" id="KW-0547">Nucleotide-binding</keyword>
<evidence type="ECO:0000256" key="7">
    <source>
        <dbReference type="ARBA" id="ARBA00022984"/>
    </source>
</evidence>
<dbReference type="GO" id="GO:0071555">
    <property type="term" value="P:cell wall organization"/>
    <property type="evidence" value="ECO:0007669"/>
    <property type="project" value="UniProtKB-KW"/>
</dbReference>
<dbReference type="InterPro" id="IPR036615">
    <property type="entry name" value="Mur_ligase_C_dom_sf"/>
</dbReference>
<dbReference type="Pfam" id="PF01225">
    <property type="entry name" value="Mur_ligase"/>
    <property type="match status" value="1"/>
</dbReference>
<keyword evidence="2 10" id="KW-0436">Ligase</keyword>
<dbReference type="GO" id="GO:0008360">
    <property type="term" value="P:regulation of cell shape"/>
    <property type="evidence" value="ECO:0007669"/>
    <property type="project" value="UniProtKB-KW"/>
</dbReference>
<dbReference type="GO" id="GO:0047480">
    <property type="term" value="F:UDP-N-acetylmuramoyl-tripeptide-D-alanyl-D-alanine ligase activity"/>
    <property type="evidence" value="ECO:0007669"/>
    <property type="project" value="UniProtKB-UniRule"/>
</dbReference>
<dbReference type="UniPathway" id="UPA00219"/>
<dbReference type="EMBL" id="CP013920">
    <property type="protein sequence ID" value="AMA65098.1"/>
    <property type="molecule type" value="Genomic_DNA"/>
</dbReference>
<dbReference type="InterPro" id="IPR035911">
    <property type="entry name" value="MurE/MurF_N"/>
</dbReference>
<keyword evidence="3 10" id="KW-0132">Cell division</keyword>
<name>A0A120HPX7_9GAMM</name>
<evidence type="ECO:0000256" key="10">
    <source>
        <dbReference type="HAMAP-Rule" id="MF_02019"/>
    </source>
</evidence>
<evidence type="ECO:0000256" key="1">
    <source>
        <dbReference type="ARBA" id="ARBA00022490"/>
    </source>
</evidence>
<comment type="similarity">
    <text evidence="10">Belongs to the MurCDEF family. MurF subfamily.</text>
</comment>
<comment type="catalytic activity">
    <reaction evidence="10 11">
        <text>D-alanyl-D-alanine + UDP-N-acetyl-alpha-D-muramoyl-L-alanyl-gamma-D-glutamyl-meso-2,6-diaminopimelate + ATP = UDP-N-acetyl-alpha-D-muramoyl-L-alanyl-gamma-D-glutamyl-meso-2,6-diaminopimeloyl-D-alanyl-D-alanine + ADP + phosphate + H(+)</text>
        <dbReference type="Rhea" id="RHEA:28374"/>
        <dbReference type="ChEBI" id="CHEBI:15378"/>
        <dbReference type="ChEBI" id="CHEBI:30616"/>
        <dbReference type="ChEBI" id="CHEBI:43474"/>
        <dbReference type="ChEBI" id="CHEBI:57822"/>
        <dbReference type="ChEBI" id="CHEBI:61386"/>
        <dbReference type="ChEBI" id="CHEBI:83905"/>
        <dbReference type="ChEBI" id="CHEBI:456216"/>
        <dbReference type="EC" id="6.3.2.10"/>
    </reaction>
</comment>
<dbReference type="Gene3D" id="3.40.1190.10">
    <property type="entry name" value="Mur-like, catalytic domain"/>
    <property type="match status" value="1"/>
</dbReference>
<dbReference type="HAMAP" id="MF_02019">
    <property type="entry name" value="MurF"/>
    <property type="match status" value="1"/>
</dbReference>
<dbReference type="AlphaFoldDB" id="A0A120HPX7"/>
<evidence type="ECO:0000259" key="14">
    <source>
        <dbReference type="Pfam" id="PF08245"/>
    </source>
</evidence>
<protein>
    <recommendedName>
        <fullName evidence="10 11">UDP-N-acetylmuramoyl-tripeptide--D-alanyl-D-alanine ligase</fullName>
        <ecNumber evidence="10 11">6.3.2.10</ecNumber>
    </recommendedName>
    <alternativeName>
        <fullName evidence="10">D-alanyl-D-alanine-adding enzyme</fullName>
    </alternativeName>
</protein>
<organism evidence="15 16">
    <name type="scientific">Candidatus Arsenophonus lipoptenae</name>
    <dbReference type="NCBI Taxonomy" id="634113"/>
    <lineage>
        <taxon>Bacteria</taxon>
        <taxon>Pseudomonadati</taxon>
        <taxon>Pseudomonadota</taxon>
        <taxon>Gammaproteobacteria</taxon>
        <taxon>Enterobacterales</taxon>
        <taxon>Morganellaceae</taxon>
        <taxon>Arsenophonus</taxon>
    </lineage>
</organism>
<evidence type="ECO:0000313" key="16">
    <source>
        <dbReference type="Proteomes" id="UP000069926"/>
    </source>
</evidence>
<evidence type="ECO:0000256" key="9">
    <source>
        <dbReference type="ARBA" id="ARBA00023316"/>
    </source>
</evidence>
<dbReference type="PANTHER" id="PTHR43024">
    <property type="entry name" value="UDP-N-ACETYLMURAMOYL-TRIPEPTIDE--D-ALANYL-D-ALANINE LIGASE"/>
    <property type="match status" value="1"/>
</dbReference>
<dbReference type="GO" id="GO:0009252">
    <property type="term" value="P:peptidoglycan biosynthetic process"/>
    <property type="evidence" value="ECO:0007669"/>
    <property type="project" value="UniProtKB-UniRule"/>
</dbReference>
<dbReference type="InterPro" id="IPR004101">
    <property type="entry name" value="Mur_ligase_C"/>
</dbReference>
<keyword evidence="7 10" id="KW-0573">Peptidoglycan synthesis</keyword>
<dbReference type="InterPro" id="IPR005863">
    <property type="entry name" value="UDP-N-AcMur_synth"/>
</dbReference>
<dbReference type="Proteomes" id="UP000069926">
    <property type="component" value="Chromosome"/>
</dbReference>
<dbReference type="InterPro" id="IPR051046">
    <property type="entry name" value="MurCDEF_CellWall_CoF430Synth"/>
</dbReference>
<dbReference type="PANTHER" id="PTHR43024:SF1">
    <property type="entry name" value="UDP-N-ACETYLMURAMOYL-TRIPEPTIDE--D-ALANYL-D-ALANINE LIGASE"/>
    <property type="match status" value="1"/>
</dbReference>